<protein>
    <submittedName>
        <fullName evidence="1">Uncharacterized protein</fullName>
    </submittedName>
</protein>
<dbReference type="AlphaFoldDB" id="A0A164P6Z3"/>
<dbReference type="Proteomes" id="UP000076722">
    <property type="component" value="Unassembled WGS sequence"/>
</dbReference>
<organism evidence="1 2">
    <name type="scientific">Sistotremastrum niveocremeum HHB9708</name>
    <dbReference type="NCBI Taxonomy" id="1314777"/>
    <lineage>
        <taxon>Eukaryota</taxon>
        <taxon>Fungi</taxon>
        <taxon>Dikarya</taxon>
        <taxon>Basidiomycota</taxon>
        <taxon>Agaricomycotina</taxon>
        <taxon>Agaricomycetes</taxon>
        <taxon>Sistotremastrales</taxon>
        <taxon>Sistotremastraceae</taxon>
        <taxon>Sertulicium</taxon>
        <taxon>Sertulicium niveocremeum</taxon>
    </lineage>
</organism>
<dbReference type="EMBL" id="KV419437">
    <property type="protein sequence ID" value="KZS88426.1"/>
    <property type="molecule type" value="Genomic_DNA"/>
</dbReference>
<reference evidence="1 2" key="1">
    <citation type="journal article" date="2016" name="Mol. Biol. Evol.">
        <title>Comparative Genomics of Early-Diverging Mushroom-Forming Fungi Provides Insights into the Origins of Lignocellulose Decay Capabilities.</title>
        <authorList>
            <person name="Nagy L.G."/>
            <person name="Riley R."/>
            <person name="Tritt A."/>
            <person name="Adam C."/>
            <person name="Daum C."/>
            <person name="Floudas D."/>
            <person name="Sun H."/>
            <person name="Yadav J.S."/>
            <person name="Pangilinan J."/>
            <person name="Larsson K.H."/>
            <person name="Matsuura K."/>
            <person name="Barry K."/>
            <person name="Labutti K."/>
            <person name="Kuo R."/>
            <person name="Ohm R.A."/>
            <person name="Bhattacharya S.S."/>
            <person name="Shirouzu T."/>
            <person name="Yoshinaga Y."/>
            <person name="Martin F.M."/>
            <person name="Grigoriev I.V."/>
            <person name="Hibbett D.S."/>
        </authorList>
    </citation>
    <scope>NUCLEOTIDE SEQUENCE [LARGE SCALE GENOMIC DNA]</scope>
    <source>
        <strain evidence="1 2">HHB9708</strain>
    </source>
</reference>
<proteinExistence type="predicted"/>
<evidence type="ECO:0000313" key="2">
    <source>
        <dbReference type="Proteomes" id="UP000076722"/>
    </source>
</evidence>
<sequence>MTSSTKQCQKQPQNVQKAALDGLTEILDTLKSDTQTKILSVQTNRDVHGLGLHFREHSSGSAVTYA</sequence>
<accession>A0A164P6Z3</accession>
<evidence type="ECO:0000313" key="1">
    <source>
        <dbReference type="EMBL" id="KZS88426.1"/>
    </source>
</evidence>
<name>A0A164P6Z3_9AGAM</name>
<gene>
    <name evidence="1" type="ORF">SISNIDRAFT_265920</name>
</gene>
<keyword evidence="2" id="KW-1185">Reference proteome</keyword>